<feature type="transmembrane region" description="Helical" evidence="1">
    <location>
        <begin position="111"/>
        <end position="133"/>
    </location>
</feature>
<dbReference type="Proteomes" id="UP001497600">
    <property type="component" value="Chromosome A"/>
</dbReference>
<evidence type="ECO:0000313" key="3">
    <source>
        <dbReference type="EMBL" id="CAK7892655.1"/>
    </source>
</evidence>
<feature type="transmembrane region" description="Helical" evidence="1">
    <location>
        <begin position="193"/>
        <end position="215"/>
    </location>
</feature>
<dbReference type="EMBL" id="OZ004253">
    <property type="protein sequence ID" value="CAK7892655.1"/>
    <property type="molecule type" value="Genomic_DNA"/>
</dbReference>
<organism evidence="3 4">
    <name type="scientific">[Candida] anglica</name>
    <dbReference type="NCBI Taxonomy" id="148631"/>
    <lineage>
        <taxon>Eukaryota</taxon>
        <taxon>Fungi</taxon>
        <taxon>Dikarya</taxon>
        <taxon>Ascomycota</taxon>
        <taxon>Saccharomycotina</taxon>
        <taxon>Pichiomycetes</taxon>
        <taxon>Debaryomycetaceae</taxon>
        <taxon>Kurtzmaniella</taxon>
    </lineage>
</organism>
<feature type="transmembrane region" description="Helical" evidence="1">
    <location>
        <begin position="20"/>
        <end position="43"/>
    </location>
</feature>
<name>A0ABP0E5K8_9ASCO</name>
<proteinExistence type="predicted"/>
<keyword evidence="1" id="KW-1133">Transmembrane helix</keyword>
<keyword evidence="4" id="KW-1185">Reference proteome</keyword>
<feature type="transmembrane region" description="Helical" evidence="1">
    <location>
        <begin position="63"/>
        <end position="90"/>
    </location>
</feature>
<keyword evidence="1" id="KW-0812">Transmembrane</keyword>
<sequence>MLSYIRDKSNQITSKFNHFYFIPLFGLICWYTLLFALVGLWVSKGSPSYPDFGEPETPIPLERVGVIMLPGFFITFIVIHSICFCSSMYLEFYHRKIGKLIKFIKPTLQKRLAYASITIGIFAQLFFIAQAIVNTVYLHRRERAASHYAVLLAIFGILVMISLALNFTNYYIMGQYYRQYVNGERWNKFTISFVVKICWLFVTLSLAVTTAVIYIKGNHRVSSFLEWAFHFWYGLLLAFWTYDLYPLTELRALRNPARRSSSQDGILSKIGLKKKKESPTSIVNIHSSGSSDSQIFTYEHKFPEV</sequence>
<reference evidence="3 4" key="1">
    <citation type="submission" date="2024-01" db="EMBL/GenBank/DDBJ databases">
        <authorList>
            <consortium name="Genoscope - CEA"/>
            <person name="William W."/>
        </authorList>
    </citation>
    <scope>NUCLEOTIDE SEQUENCE [LARGE SCALE GENOMIC DNA]</scope>
    <source>
        <strain evidence="3 4">29B2s-10</strain>
    </source>
</reference>
<protein>
    <recommendedName>
        <fullName evidence="2">CWH43-like N-terminal domain-containing protein</fullName>
    </recommendedName>
</protein>
<feature type="domain" description="CWH43-like N-terminal" evidence="2">
    <location>
        <begin position="18"/>
        <end position="246"/>
    </location>
</feature>
<evidence type="ECO:0000256" key="1">
    <source>
        <dbReference type="SAM" id="Phobius"/>
    </source>
</evidence>
<feature type="transmembrane region" description="Helical" evidence="1">
    <location>
        <begin position="145"/>
        <end position="172"/>
    </location>
</feature>
<evidence type="ECO:0000313" key="4">
    <source>
        <dbReference type="Proteomes" id="UP001497600"/>
    </source>
</evidence>
<gene>
    <name evidence="3" type="ORF">CAAN4_A03862</name>
</gene>
<evidence type="ECO:0000259" key="2">
    <source>
        <dbReference type="Pfam" id="PF10277"/>
    </source>
</evidence>
<accession>A0ABP0E5K8</accession>
<dbReference type="InterPro" id="IPR019402">
    <property type="entry name" value="CWH43_N"/>
</dbReference>
<dbReference type="Pfam" id="PF10277">
    <property type="entry name" value="Frag1"/>
    <property type="match status" value="1"/>
</dbReference>
<feature type="transmembrane region" description="Helical" evidence="1">
    <location>
        <begin position="227"/>
        <end position="245"/>
    </location>
</feature>
<keyword evidence="1" id="KW-0472">Membrane</keyword>